<dbReference type="SUPFAM" id="SSF48498">
    <property type="entry name" value="Tetracyclin repressor-like, C-terminal domain"/>
    <property type="match status" value="1"/>
</dbReference>
<gene>
    <name evidence="7" type="ordered locus">Celf_3717</name>
</gene>
<dbReference type="GO" id="GO:0045892">
    <property type="term" value="P:negative regulation of DNA-templated transcription"/>
    <property type="evidence" value="ECO:0007669"/>
    <property type="project" value="InterPro"/>
</dbReference>
<dbReference type="AlphaFoldDB" id="F4H5A0"/>
<dbReference type="STRING" id="590998.Celf_3717"/>
<feature type="DNA-binding region" description="H-T-H motif" evidence="4">
    <location>
        <begin position="234"/>
        <end position="253"/>
    </location>
</feature>
<dbReference type="EMBL" id="CP002666">
    <property type="protein sequence ID" value="AEE47823.1"/>
    <property type="molecule type" value="Genomic_DNA"/>
</dbReference>
<feature type="compositionally biased region" description="Basic and acidic residues" evidence="5">
    <location>
        <begin position="20"/>
        <end position="152"/>
    </location>
</feature>
<feature type="compositionally biased region" description="Basic and acidic residues" evidence="5">
    <location>
        <begin position="161"/>
        <end position="173"/>
    </location>
</feature>
<dbReference type="HOGENOM" id="CLU_620662_0_0_11"/>
<evidence type="ECO:0000256" key="1">
    <source>
        <dbReference type="ARBA" id="ARBA00023015"/>
    </source>
</evidence>
<dbReference type="Pfam" id="PF02909">
    <property type="entry name" value="TetR_C_1"/>
    <property type="match status" value="1"/>
</dbReference>
<evidence type="ECO:0000256" key="4">
    <source>
        <dbReference type="PROSITE-ProRule" id="PRU00335"/>
    </source>
</evidence>
<dbReference type="Proteomes" id="UP000008460">
    <property type="component" value="Chromosome"/>
</dbReference>
<evidence type="ECO:0000313" key="7">
    <source>
        <dbReference type="EMBL" id="AEE47823.1"/>
    </source>
</evidence>
<accession>F4H5A0</accession>
<feature type="region of interest" description="Disordered" evidence="5">
    <location>
        <begin position="1"/>
        <end position="182"/>
    </location>
</feature>
<dbReference type="InterPro" id="IPR004111">
    <property type="entry name" value="Repressor_TetR_C"/>
</dbReference>
<dbReference type="SUPFAM" id="SSF46689">
    <property type="entry name" value="Homeodomain-like"/>
    <property type="match status" value="1"/>
</dbReference>
<dbReference type="eggNOG" id="COG1309">
    <property type="taxonomic scope" value="Bacteria"/>
</dbReference>
<proteinExistence type="predicted"/>
<keyword evidence="2 4" id="KW-0238">DNA-binding</keyword>
<dbReference type="Pfam" id="PF00440">
    <property type="entry name" value="TetR_N"/>
    <property type="match status" value="1"/>
</dbReference>
<keyword evidence="3" id="KW-0804">Transcription</keyword>
<organism evidence="7 8">
    <name type="scientific">Cellulomonas fimi (strain ATCC 484 / DSM 20113 / JCM 1341 / CCUG 24087 / LMG 16345 / NBRC 15513 / NCIMB 8980 / NCTC 7547 / NRS-133)</name>
    <dbReference type="NCBI Taxonomy" id="590998"/>
    <lineage>
        <taxon>Bacteria</taxon>
        <taxon>Bacillati</taxon>
        <taxon>Actinomycetota</taxon>
        <taxon>Actinomycetes</taxon>
        <taxon>Micrococcales</taxon>
        <taxon>Cellulomonadaceae</taxon>
        <taxon>Cellulomonas</taxon>
    </lineage>
</organism>
<dbReference type="InterPro" id="IPR036271">
    <property type="entry name" value="Tet_transcr_reg_TetR-rel_C_sf"/>
</dbReference>
<evidence type="ECO:0000259" key="6">
    <source>
        <dbReference type="PROSITE" id="PS50977"/>
    </source>
</evidence>
<keyword evidence="1" id="KW-0805">Transcription regulation</keyword>
<name>F4H5A0_CELFA</name>
<reference evidence="7 8" key="1">
    <citation type="submission" date="2011-04" db="EMBL/GenBank/DDBJ databases">
        <title>Complete sequence of Cellulomonas fimi ATCC 484.</title>
        <authorList>
            <consortium name="US DOE Joint Genome Institute"/>
            <person name="Lucas S."/>
            <person name="Han J."/>
            <person name="Lapidus A."/>
            <person name="Cheng J.-F."/>
            <person name="Goodwin L."/>
            <person name="Pitluck S."/>
            <person name="Peters L."/>
            <person name="Chertkov O."/>
            <person name="Detter J.C."/>
            <person name="Han C."/>
            <person name="Tapia R."/>
            <person name="Land M."/>
            <person name="Hauser L."/>
            <person name="Kyrpides N."/>
            <person name="Ivanova N."/>
            <person name="Ovchinnikova G."/>
            <person name="Pagani I."/>
            <person name="Mead D."/>
            <person name="Brumm P."/>
            <person name="Woyke T."/>
        </authorList>
    </citation>
    <scope>NUCLEOTIDE SEQUENCE [LARGE SCALE GENOMIC DNA]</scope>
    <source>
        <strain evidence="8">ATCC 484 / DSM 20113 / JCM 1341 / NBRC 15513 / NCIMB 8980 / NCTC 7547</strain>
    </source>
</reference>
<dbReference type="Gene3D" id="1.10.357.10">
    <property type="entry name" value="Tetracycline Repressor, domain 2"/>
    <property type="match status" value="1"/>
</dbReference>
<evidence type="ECO:0000256" key="5">
    <source>
        <dbReference type="SAM" id="MobiDB-lite"/>
    </source>
</evidence>
<dbReference type="InterPro" id="IPR009057">
    <property type="entry name" value="Homeodomain-like_sf"/>
</dbReference>
<keyword evidence="8" id="KW-1185">Reference proteome</keyword>
<protein>
    <submittedName>
        <fullName evidence="7">Regulatory protein TetR</fullName>
    </submittedName>
</protein>
<dbReference type="PROSITE" id="PS50977">
    <property type="entry name" value="HTH_TETR_2"/>
    <property type="match status" value="1"/>
</dbReference>
<dbReference type="KEGG" id="cfi:Celf_3717"/>
<evidence type="ECO:0000256" key="3">
    <source>
        <dbReference type="ARBA" id="ARBA00023163"/>
    </source>
</evidence>
<dbReference type="InterPro" id="IPR001647">
    <property type="entry name" value="HTH_TetR"/>
</dbReference>
<feature type="domain" description="HTH tetR-type" evidence="6">
    <location>
        <begin position="211"/>
        <end position="271"/>
    </location>
</feature>
<dbReference type="RefSeq" id="WP_013772846.1">
    <property type="nucleotide sequence ID" value="NC_015514.1"/>
</dbReference>
<sequence length="441" mass="47850">MEQGRPEGDATGDDATDEVTATREDADARRELDALRRDREKAERAAAKEAERARRDREKAERTAARDAERAQRDADRRRRDEEKAEQDRLKALRQAEEARERALLDAQRDRERRETEARKEAERAQAERERAARDAAREAGRALREAEKAARDAALAQQRAAREAERARREAARAGTDPAPALTVDAAALPPDLAVLWRVPEPPRRGPRPGLTLDAIADAAVALADAEGIGAVSMARLAESLGFTTMSLYRYVASKDEVVSLMADRASGRPPAVGREVGDWRARLELLVALQQPVLHAHPWLAHAGTVLHAIGPNRLAWMEAMIAALEDTPLGEDEKVAAVGILAHHQLGELTLYASWAERERTVQEATASPYDMDGLLLAVATPDAHPAVRRAASAGAFGAELESSPVSFGTRLVLDGIAALVARAERAGHDGPAGAPGR</sequence>
<evidence type="ECO:0000313" key="8">
    <source>
        <dbReference type="Proteomes" id="UP000008460"/>
    </source>
</evidence>
<evidence type="ECO:0000256" key="2">
    <source>
        <dbReference type="ARBA" id="ARBA00023125"/>
    </source>
</evidence>
<dbReference type="GO" id="GO:0003677">
    <property type="term" value="F:DNA binding"/>
    <property type="evidence" value="ECO:0007669"/>
    <property type="project" value="UniProtKB-UniRule"/>
</dbReference>